<organism evidence="1 2">
    <name type="scientific">Peptoanaerobacter stomatis</name>
    <dbReference type="NCBI Taxonomy" id="796937"/>
    <lineage>
        <taxon>Bacteria</taxon>
        <taxon>Bacillati</taxon>
        <taxon>Bacillota</taxon>
        <taxon>Clostridia</taxon>
        <taxon>Peptostreptococcales</taxon>
        <taxon>Filifactoraceae</taxon>
        <taxon>Peptoanaerobacter</taxon>
    </lineage>
</organism>
<keyword evidence="2" id="KW-1185">Reference proteome</keyword>
<accession>J5WHR9</accession>
<gene>
    <name evidence="1" type="ORF">HMPREF1143_0454</name>
</gene>
<dbReference type="EMBL" id="ALNK01000024">
    <property type="protein sequence ID" value="EJU22047.1"/>
    <property type="molecule type" value="Genomic_DNA"/>
</dbReference>
<proteinExistence type="predicted"/>
<dbReference type="Proteomes" id="UP000005244">
    <property type="component" value="Unassembled WGS sequence"/>
</dbReference>
<sequence>MNTTEVWLAYFEKHAKLRDSIDVKLDDKETYLVYLSVKGIEARTVVRANEKGLKILKEKIKEVIGVKKINSKELDAISVLGLQIYEI</sequence>
<dbReference type="RefSeq" id="WP_009531184.1">
    <property type="nucleotide sequence ID" value="NZ_ALNK01000024.1"/>
</dbReference>
<comment type="caution">
    <text evidence="1">The sequence shown here is derived from an EMBL/GenBank/DDBJ whole genome shotgun (WGS) entry which is preliminary data.</text>
</comment>
<name>J5WHR9_9FIRM</name>
<reference evidence="1 2" key="1">
    <citation type="submission" date="2012-07" db="EMBL/GenBank/DDBJ databases">
        <authorList>
            <person name="Durkin A.S."/>
            <person name="McCorrison J."/>
            <person name="Torralba M."/>
            <person name="Gillis M."/>
            <person name="Methe B."/>
            <person name="Sutton G."/>
            <person name="Nelson K.E."/>
        </authorList>
    </citation>
    <scope>NUCLEOTIDE SEQUENCE [LARGE SCALE GENOMIC DNA]</scope>
    <source>
        <strain evidence="1 2">OBRC8</strain>
    </source>
</reference>
<evidence type="ECO:0000313" key="1">
    <source>
        <dbReference type="EMBL" id="EJU22047.1"/>
    </source>
</evidence>
<protein>
    <submittedName>
        <fullName evidence="1">Uncharacterized protein</fullName>
    </submittedName>
</protein>
<evidence type="ECO:0000313" key="2">
    <source>
        <dbReference type="Proteomes" id="UP000005244"/>
    </source>
</evidence>
<dbReference type="AlphaFoldDB" id="J5WHR9"/>